<dbReference type="OrthoDB" id="3761882at2759"/>
<name>A0A2H3SPL6_FUSOX</name>
<gene>
    <name evidence="1" type="ORF">FRV6_02625</name>
</gene>
<organism evidence="1 2">
    <name type="scientific">Fusarium oxysporum</name>
    <name type="common">Fusarium vascular wilt</name>
    <dbReference type="NCBI Taxonomy" id="5507"/>
    <lineage>
        <taxon>Eukaryota</taxon>
        <taxon>Fungi</taxon>
        <taxon>Dikarya</taxon>
        <taxon>Ascomycota</taxon>
        <taxon>Pezizomycotina</taxon>
        <taxon>Sordariomycetes</taxon>
        <taxon>Hypocreomycetidae</taxon>
        <taxon>Hypocreales</taxon>
        <taxon>Nectriaceae</taxon>
        <taxon>Fusarium</taxon>
        <taxon>Fusarium oxysporum species complex</taxon>
    </lineage>
</organism>
<evidence type="ECO:0000313" key="2">
    <source>
        <dbReference type="Proteomes" id="UP000219369"/>
    </source>
</evidence>
<reference evidence="2" key="1">
    <citation type="submission" date="2016-09" db="EMBL/GenBank/DDBJ databases">
        <authorList>
            <person name="Guldener U."/>
        </authorList>
    </citation>
    <scope>NUCLEOTIDE SEQUENCE [LARGE SCALE GENOMIC DNA]</scope>
    <source>
        <strain evidence="2">V64-1</strain>
    </source>
</reference>
<protein>
    <submittedName>
        <fullName evidence="1">Uncharacterized protein</fullName>
    </submittedName>
</protein>
<evidence type="ECO:0000313" key="1">
    <source>
        <dbReference type="EMBL" id="SCO78412.1"/>
    </source>
</evidence>
<dbReference type="Proteomes" id="UP000219369">
    <property type="component" value="Unassembled WGS sequence"/>
</dbReference>
<dbReference type="EMBL" id="FMJY01000001">
    <property type="protein sequence ID" value="SCO78412.1"/>
    <property type="molecule type" value="Genomic_DNA"/>
</dbReference>
<dbReference type="AlphaFoldDB" id="A0A2H3SPL6"/>
<proteinExistence type="predicted"/>
<sequence length="73" mass="8297">MPSINSSTLQHLSQDHQIGEFQDFDKENINPGKLVSLLRKMFDEGTYELHMVHDVLSVRAPRPLSTAEVNCCK</sequence>
<accession>A0A2H3SPL6</accession>